<evidence type="ECO:0000259" key="4">
    <source>
        <dbReference type="PROSITE" id="PS50949"/>
    </source>
</evidence>
<keyword evidence="6" id="KW-1185">Reference proteome</keyword>
<dbReference type="InterPro" id="IPR036390">
    <property type="entry name" value="WH_DNA-bd_sf"/>
</dbReference>
<dbReference type="CDD" id="cd07377">
    <property type="entry name" value="WHTH_GntR"/>
    <property type="match status" value="1"/>
</dbReference>
<evidence type="ECO:0000313" key="6">
    <source>
        <dbReference type="Proteomes" id="UP000295493"/>
    </source>
</evidence>
<dbReference type="InterPro" id="IPR000524">
    <property type="entry name" value="Tscrpt_reg_HTH_GntR"/>
</dbReference>
<keyword evidence="1" id="KW-0805">Transcription regulation</keyword>
<dbReference type="InterPro" id="IPR036388">
    <property type="entry name" value="WH-like_DNA-bd_sf"/>
</dbReference>
<dbReference type="EMBL" id="SNWD01000006">
    <property type="protein sequence ID" value="TDN82312.1"/>
    <property type="molecule type" value="Genomic_DNA"/>
</dbReference>
<dbReference type="Proteomes" id="UP000295493">
    <property type="component" value="Unassembled WGS sequence"/>
</dbReference>
<keyword evidence="3" id="KW-0804">Transcription</keyword>
<keyword evidence="2" id="KW-0238">DNA-binding</keyword>
<name>A0A4R6FLB6_9SPHN</name>
<evidence type="ECO:0000256" key="3">
    <source>
        <dbReference type="ARBA" id="ARBA00023163"/>
    </source>
</evidence>
<feature type="domain" description="HTH gntR-type" evidence="4">
    <location>
        <begin position="19"/>
        <end position="87"/>
    </location>
</feature>
<evidence type="ECO:0000313" key="5">
    <source>
        <dbReference type="EMBL" id="TDN82312.1"/>
    </source>
</evidence>
<dbReference type="Gene3D" id="1.20.120.530">
    <property type="entry name" value="GntR ligand-binding domain-like"/>
    <property type="match status" value="1"/>
</dbReference>
<reference evidence="5 6" key="1">
    <citation type="submission" date="2019-03" db="EMBL/GenBank/DDBJ databases">
        <title>Genomic Encyclopedia of Type Strains, Phase IV (KMG-IV): sequencing the most valuable type-strain genomes for metagenomic binning, comparative biology and taxonomic classification.</title>
        <authorList>
            <person name="Goeker M."/>
        </authorList>
    </citation>
    <scope>NUCLEOTIDE SEQUENCE [LARGE SCALE GENOMIC DNA]</scope>
    <source>
        <strain evidence="5 6">DSM 25059</strain>
    </source>
</reference>
<dbReference type="SUPFAM" id="SSF46785">
    <property type="entry name" value="Winged helix' DNA-binding domain"/>
    <property type="match status" value="1"/>
</dbReference>
<dbReference type="OrthoDB" id="9028214at2"/>
<dbReference type="GO" id="GO:0003677">
    <property type="term" value="F:DNA binding"/>
    <property type="evidence" value="ECO:0007669"/>
    <property type="project" value="UniProtKB-KW"/>
</dbReference>
<gene>
    <name evidence="5" type="ORF">EV664_106120</name>
</gene>
<evidence type="ECO:0000256" key="1">
    <source>
        <dbReference type="ARBA" id="ARBA00023015"/>
    </source>
</evidence>
<dbReference type="AlphaFoldDB" id="A0A4R6FLB6"/>
<dbReference type="PANTHER" id="PTHR43537:SF44">
    <property type="entry name" value="GNTR FAMILY REGULATORY PROTEIN"/>
    <property type="match status" value="1"/>
</dbReference>
<dbReference type="Gene3D" id="1.10.10.10">
    <property type="entry name" value="Winged helix-like DNA-binding domain superfamily/Winged helix DNA-binding domain"/>
    <property type="match status" value="1"/>
</dbReference>
<dbReference type="Pfam" id="PF07729">
    <property type="entry name" value="FCD"/>
    <property type="match status" value="1"/>
</dbReference>
<organism evidence="5 6">
    <name type="scientific">Stakelama pacifica</name>
    <dbReference type="NCBI Taxonomy" id="517720"/>
    <lineage>
        <taxon>Bacteria</taxon>
        <taxon>Pseudomonadati</taxon>
        <taxon>Pseudomonadota</taxon>
        <taxon>Alphaproteobacteria</taxon>
        <taxon>Sphingomonadales</taxon>
        <taxon>Sphingomonadaceae</taxon>
        <taxon>Stakelama</taxon>
    </lineage>
</organism>
<comment type="caution">
    <text evidence="5">The sequence shown here is derived from an EMBL/GenBank/DDBJ whole genome shotgun (WGS) entry which is preliminary data.</text>
</comment>
<dbReference type="PANTHER" id="PTHR43537">
    <property type="entry name" value="TRANSCRIPTIONAL REGULATOR, GNTR FAMILY"/>
    <property type="match status" value="1"/>
</dbReference>
<accession>A0A4R6FLB6</accession>
<dbReference type="Pfam" id="PF00392">
    <property type="entry name" value="GntR"/>
    <property type="match status" value="1"/>
</dbReference>
<dbReference type="InterPro" id="IPR011711">
    <property type="entry name" value="GntR_C"/>
</dbReference>
<dbReference type="GO" id="GO:0003700">
    <property type="term" value="F:DNA-binding transcription factor activity"/>
    <property type="evidence" value="ECO:0007669"/>
    <property type="project" value="InterPro"/>
</dbReference>
<dbReference type="PROSITE" id="PS50949">
    <property type="entry name" value="HTH_GNTR"/>
    <property type="match status" value="1"/>
</dbReference>
<proteinExistence type="predicted"/>
<dbReference type="SMART" id="SM00895">
    <property type="entry name" value="FCD"/>
    <property type="match status" value="1"/>
</dbReference>
<sequence>MSNVRKASSASEPNRPRALRIHGTIARDIGIRIVSGRYRPGETLNGEVAAADELNVSRTAYREAVRILSAKGLVESRPKTGTRISEQSKWHLLDPDILSWIFEHEPDDALVASLFELRKIVEPQAAMLAAQRRSDAQIERMARALDGMAEHTLTTEAGRMADQDFHATLLEAAANPFLTTLTSGVGAAVSWTTLFKQRHNPLPRDPLPDHRAVFDAVAASDAEGAHQAMADLVDMAFADTKEARKPGR</sequence>
<protein>
    <submittedName>
        <fullName evidence="5">GntR family transcriptional regulator</fullName>
    </submittedName>
</protein>
<dbReference type="SMART" id="SM00345">
    <property type="entry name" value="HTH_GNTR"/>
    <property type="match status" value="1"/>
</dbReference>
<dbReference type="SUPFAM" id="SSF48008">
    <property type="entry name" value="GntR ligand-binding domain-like"/>
    <property type="match status" value="1"/>
</dbReference>
<dbReference type="RefSeq" id="WP_133495686.1">
    <property type="nucleotide sequence ID" value="NZ_BMLU01000006.1"/>
</dbReference>
<dbReference type="InterPro" id="IPR008920">
    <property type="entry name" value="TF_FadR/GntR_C"/>
</dbReference>
<evidence type="ECO:0000256" key="2">
    <source>
        <dbReference type="ARBA" id="ARBA00023125"/>
    </source>
</evidence>